<organism evidence="2 3">
    <name type="scientific">Petromyces alliaceus</name>
    <name type="common">Aspergillus alliaceus</name>
    <dbReference type="NCBI Taxonomy" id="209559"/>
    <lineage>
        <taxon>Eukaryota</taxon>
        <taxon>Fungi</taxon>
        <taxon>Dikarya</taxon>
        <taxon>Ascomycota</taxon>
        <taxon>Pezizomycotina</taxon>
        <taxon>Eurotiomycetes</taxon>
        <taxon>Eurotiomycetidae</taxon>
        <taxon>Eurotiales</taxon>
        <taxon>Aspergillaceae</taxon>
        <taxon>Aspergillus</taxon>
        <taxon>Aspergillus subgen. Circumdati</taxon>
    </lineage>
</organism>
<gene>
    <name evidence="2" type="ORF">ETB97_002377</name>
</gene>
<sequence>MKTSLLWSMTVFFFAASTALARPIADSAEALAEGTQIGEGWKRSDEIADGTQIAEGWKRDEIEDGTQIAEGW</sequence>
<protein>
    <submittedName>
        <fullName evidence="2">Uncharacterized protein</fullName>
    </submittedName>
</protein>
<dbReference type="EMBL" id="SPNV01000151">
    <property type="protein sequence ID" value="KAF5859825.1"/>
    <property type="molecule type" value="Genomic_DNA"/>
</dbReference>
<reference evidence="2 3" key="1">
    <citation type="submission" date="2019-04" db="EMBL/GenBank/DDBJ databases">
        <title>Aspergillus burnettii sp. nov., novel species from soil in southeast Queensland.</title>
        <authorList>
            <person name="Gilchrist C.L.M."/>
            <person name="Pitt J.I."/>
            <person name="Lange L."/>
            <person name="Lacey H.J."/>
            <person name="Vuong D."/>
            <person name="Midgley D.J."/>
            <person name="Greenfield P."/>
            <person name="Bradbury M."/>
            <person name="Lacey E."/>
            <person name="Busk P.K."/>
            <person name="Pilgaard B."/>
            <person name="Chooi Y.H."/>
            <person name="Piggott A.M."/>
        </authorList>
    </citation>
    <scope>NUCLEOTIDE SEQUENCE [LARGE SCALE GENOMIC DNA]</scope>
    <source>
        <strain evidence="2 3">FRR 5400</strain>
    </source>
</reference>
<feature type="chain" id="PRO_5034393609" evidence="1">
    <location>
        <begin position="22"/>
        <end position="72"/>
    </location>
</feature>
<feature type="signal peptide" evidence="1">
    <location>
        <begin position="1"/>
        <end position="21"/>
    </location>
</feature>
<dbReference type="Proteomes" id="UP000541154">
    <property type="component" value="Unassembled WGS sequence"/>
</dbReference>
<evidence type="ECO:0000313" key="2">
    <source>
        <dbReference type="EMBL" id="KAF5859825.1"/>
    </source>
</evidence>
<evidence type="ECO:0000313" key="3">
    <source>
        <dbReference type="Proteomes" id="UP000541154"/>
    </source>
</evidence>
<evidence type="ECO:0000256" key="1">
    <source>
        <dbReference type="SAM" id="SignalP"/>
    </source>
</evidence>
<accession>A0A8H6A3A9</accession>
<name>A0A8H6A3A9_PETAA</name>
<keyword evidence="1" id="KW-0732">Signal</keyword>
<dbReference type="AlphaFoldDB" id="A0A8H6A3A9"/>
<keyword evidence="3" id="KW-1185">Reference proteome</keyword>
<proteinExistence type="predicted"/>
<comment type="caution">
    <text evidence="2">The sequence shown here is derived from an EMBL/GenBank/DDBJ whole genome shotgun (WGS) entry which is preliminary data.</text>
</comment>